<comment type="caution">
    <text evidence="6">The sequence shown here is derived from an EMBL/GenBank/DDBJ whole genome shotgun (WGS) entry which is preliminary data.</text>
</comment>
<keyword evidence="2" id="KW-0808">Transferase</keyword>
<evidence type="ECO:0000256" key="1">
    <source>
        <dbReference type="ARBA" id="ARBA00007274"/>
    </source>
</evidence>
<keyword evidence="5" id="KW-1133">Transmembrane helix</keyword>
<dbReference type="PANTHER" id="PTHR23416">
    <property type="entry name" value="SIALIC ACID SYNTHASE-RELATED"/>
    <property type="match status" value="1"/>
</dbReference>
<dbReference type="CDD" id="cd04647">
    <property type="entry name" value="LbH_MAT_like"/>
    <property type="match status" value="1"/>
</dbReference>
<evidence type="ECO:0008006" key="8">
    <source>
        <dbReference type="Google" id="ProtNLM"/>
    </source>
</evidence>
<dbReference type="Gene3D" id="2.160.10.10">
    <property type="entry name" value="Hexapeptide repeat proteins"/>
    <property type="match status" value="1"/>
</dbReference>
<dbReference type="PATRIC" id="fig|997874.3.peg.4722"/>
<dbReference type="InterPro" id="IPR018357">
    <property type="entry name" value="Hexapep_transf_CS"/>
</dbReference>
<evidence type="ECO:0000256" key="2">
    <source>
        <dbReference type="ARBA" id="ARBA00022679"/>
    </source>
</evidence>
<keyword evidence="5" id="KW-0472">Membrane</keyword>
<dbReference type="AlphaFoldDB" id="I8VFP1"/>
<keyword evidence="3" id="KW-0677">Repeat</keyword>
<evidence type="ECO:0000313" key="6">
    <source>
        <dbReference type="EMBL" id="EIY25215.1"/>
    </source>
</evidence>
<name>I8VFP1_9BACE</name>
<dbReference type="PANTHER" id="PTHR23416:SF23">
    <property type="entry name" value="ACETYLTRANSFERASE C18B11.09C-RELATED"/>
    <property type="match status" value="1"/>
</dbReference>
<dbReference type="InterPro" id="IPR001451">
    <property type="entry name" value="Hexapep"/>
</dbReference>
<keyword evidence="7" id="KW-1185">Reference proteome</keyword>
<dbReference type="RefSeq" id="WP_007218672.1">
    <property type="nucleotide sequence ID" value="NZ_JH724088.1"/>
</dbReference>
<keyword evidence="4" id="KW-0012">Acyltransferase</keyword>
<dbReference type="GO" id="GO:0008374">
    <property type="term" value="F:O-acyltransferase activity"/>
    <property type="evidence" value="ECO:0007669"/>
    <property type="project" value="TreeGrafter"/>
</dbReference>
<evidence type="ECO:0000313" key="7">
    <source>
        <dbReference type="Proteomes" id="UP000003741"/>
    </source>
</evidence>
<proteinExistence type="inferred from homology"/>
<dbReference type="Pfam" id="PF00132">
    <property type="entry name" value="Hexapep"/>
    <property type="match status" value="1"/>
</dbReference>
<keyword evidence="5" id="KW-0812">Transmembrane</keyword>
<evidence type="ECO:0000256" key="3">
    <source>
        <dbReference type="ARBA" id="ARBA00022737"/>
    </source>
</evidence>
<dbReference type="InterPro" id="IPR051159">
    <property type="entry name" value="Hexapeptide_acetyltransf"/>
</dbReference>
<dbReference type="HOGENOM" id="CLU_051638_7_2_10"/>
<accession>I8VFP1</accession>
<dbReference type="SUPFAM" id="SSF51161">
    <property type="entry name" value="Trimeric LpxA-like enzymes"/>
    <property type="match status" value="1"/>
</dbReference>
<comment type="similarity">
    <text evidence="1">Belongs to the transferase hexapeptide repeat family.</text>
</comment>
<organism evidence="6 7">
    <name type="scientific">Bacteroides cellulosilyticus CL02T12C19</name>
    <dbReference type="NCBI Taxonomy" id="997874"/>
    <lineage>
        <taxon>Bacteria</taxon>
        <taxon>Pseudomonadati</taxon>
        <taxon>Bacteroidota</taxon>
        <taxon>Bacteroidia</taxon>
        <taxon>Bacteroidales</taxon>
        <taxon>Bacteroidaceae</taxon>
        <taxon>Bacteroides</taxon>
    </lineage>
</organism>
<dbReference type="Proteomes" id="UP000003741">
    <property type="component" value="Unassembled WGS sequence"/>
</dbReference>
<dbReference type="InterPro" id="IPR011004">
    <property type="entry name" value="Trimer_LpxA-like_sf"/>
</dbReference>
<dbReference type="PROSITE" id="PS00101">
    <property type="entry name" value="HEXAPEP_TRANSFERASES"/>
    <property type="match status" value="1"/>
</dbReference>
<dbReference type="EMBL" id="AGXG01000094">
    <property type="protein sequence ID" value="EIY25215.1"/>
    <property type="molecule type" value="Genomic_DNA"/>
</dbReference>
<evidence type="ECO:0000256" key="4">
    <source>
        <dbReference type="ARBA" id="ARBA00023315"/>
    </source>
</evidence>
<gene>
    <name evidence="6" type="ORF">HMPREF1062_04618</name>
</gene>
<feature type="transmembrane region" description="Helical" evidence="5">
    <location>
        <begin position="6"/>
        <end position="32"/>
    </location>
</feature>
<evidence type="ECO:0000256" key="5">
    <source>
        <dbReference type="SAM" id="Phobius"/>
    </source>
</evidence>
<reference evidence="6 7" key="1">
    <citation type="submission" date="2012-02" db="EMBL/GenBank/DDBJ databases">
        <title>The Genome Sequence of Bacteroides cellulosilyticus CL02T12C19.</title>
        <authorList>
            <consortium name="The Broad Institute Genome Sequencing Platform"/>
            <person name="Earl A."/>
            <person name="Ward D."/>
            <person name="Feldgarden M."/>
            <person name="Gevers D."/>
            <person name="Zitomersky N.L."/>
            <person name="Coyne M.J."/>
            <person name="Comstock L.E."/>
            <person name="Young S.K."/>
            <person name="Zeng Q."/>
            <person name="Gargeya S."/>
            <person name="Fitzgerald M."/>
            <person name="Haas B."/>
            <person name="Abouelleil A."/>
            <person name="Alvarado L."/>
            <person name="Arachchi H.M."/>
            <person name="Berlin A."/>
            <person name="Chapman S.B."/>
            <person name="Gearin G."/>
            <person name="Goldberg J."/>
            <person name="Griggs A."/>
            <person name="Gujja S."/>
            <person name="Hansen M."/>
            <person name="Heiman D."/>
            <person name="Howarth C."/>
            <person name="Larimer J."/>
            <person name="Lui A."/>
            <person name="MacDonald P.J.P."/>
            <person name="McCowen C."/>
            <person name="Montmayeur A."/>
            <person name="Murphy C."/>
            <person name="Neiman D."/>
            <person name="Pearson M."/>
            <person name="Priest M."/>
            <person name="Roberts A."/>
            <person name="Saif S."/>
            <person name="Shea T."/>
            <person name="Sisk P."/>
            <person name="Stolte C."/>
            <person name="Sykes S."/>
            <person name="Wortman J."/>
            <person name="Nusbaum C."/>
            <person name="Birren B."/>
        </authorList>
    </citation>
    <scope>NUCLEOTIDE SEQUENCE [LARGE SCALE GENOMIC DNA]</scope>
    <source>
        <strain evidence="6 7">CL02T12C19</strain>
    </source>
</reference>
<dbReference type="GO" id="GO:0005829">
    <property type="term" value="C:cytosol"/>
    <property type="evidence" value="ECO:0007669"/>
    <property type="project" value="TreeGrafter"/>
</dbReference>
<protein>
    <recommendedName>
        <fullName evidence="8">Acyltransferase</fullName>
    </recommendedName>
</protein>
<sequence>MSHLETALLILVLLLYAKWIIFSLALFPAWLITKDAQRRDRIADSQAASSDKPQAAPTRLPFIIRFVGRIAYGYVRYMIFQTGWIPSHHVRNFIYRYIFLVKKASKAVIYWGAEIRAPHNLHIGSRSIIGDKSLLDARHGIYIGEDVQLSSNVSIYTEQHDHRDPWFGCSSDASFRVRIDDHAWIGSNVIILPKVHIGEGAVVAAGSVVTKDVPPYTIVAGVPAIPKGERTRDLRYHFSGGYLAFY</sequence>